<keyword evidence="3 9" id="KW-0813">Transport</keyword>
<evidence type="ECO:0000259" key="10">
    <source>
        <dbReference type="PROSITE" id="PS50928"/>
    </source>
</evidence>
<dbReference type="KEGG" id="aon:DEH84_09235"/>
<dbReference type="GO" id="GO:0043190">
    <property type="term" value="C:ATP-binding cassette (ABC) transporter complex"/>
    <property type="evidence" value="ECO:0007669"/>
    <property type="project" value="InterPro"/>
</dbReference>
<evidence type="ECO:0000256" key="9">
    <source>
        <dbReference type="RuleBase" id="RU363032"/>
    </source>
</evidence>
<keyword evidence="5 9" id="KW-0812">Transmembrane</keyword>
<reference evidence="11 12" key="1">
    <citation type="submission" date="2018-05" db="EMBL/GenBank/DDBJ databases">
        <title>complete genome sequence of Aquabacterium olei NBRC 110486.</title>
        <authorList>
            <person name="Tang B."/>
            <person name="Chang J."/>
            <person name="Zhang L."/>
            <person name="Yang H."/>
        </authorList>
    </citation>
    <scope>NUCLEOTIDE SEQUENCE [LARGE SCALE GENOMIC DNA]</scope>
    <source>
        <strain evidence="11 12">NBRC 110486</strain>
    </source>
</reference>
<feature type="domain" description="ABC transmembrane type-1" evidence="10">
    <location>
        <begin position="35"/>
        <end position="277"/>
    </location>
</feature>
<dbReference type="AlphaFoldDB" id="A0A2U8FT60"/>
<comment type="subcellular location">
    <subcellularLocation>
        <location evidence="1">Cell inner membrane</location>
        <topology evidence="1">Multi-pass membrane protein</topology>
    </subcellularLocation>
    <subcellularLocation>
        <location evidence="9">Cell membrane</location>
        <topology evidence="9">Multi-pass membrane protein</topology>
    </subcellularLocation>
</comment>
<dbReference type="RefSeq" id="WP_109036594.1">
    <property type="nucleotide sequence ID" value="NZ_CP029210.1"/>
</dbReference>
<dbReference type="PANTHER" id="PTHR30614">
    <property type="entry name" value="MEMBRANE COMPONENT OF AMINO ACID ABC TRANSPORTER"/>
    <property type="match status" value="1"/>
</dbReference>
<evidence type="ECO:0000256" key="3">
    <source>
        <dbReference type="ARBA" id="ARBA00022448"/>
    </source>
</evidence>
<dbReference type="OrthoDB" id="9808531at2"/>
<evidence type="ECO:0000256" key="1">
    <source>
        <dbReference type="ARBA" id="ARBA00004429"/>
    </source>
</evidence>
<dbReference type="PROSITE" id="PS50928">
    <property type="entry name" value="ABC_TM1"/>
    <property type="match status" value="1"/>
</dbReference>
<sequence>MLDFLLQPAGFEIGETGLLVFEAAQPLWKALLVGLGNTLRVSLPALLAATLLGLLLALGRRGPSLPLRRLSGFVVEAVRNVPLLVQLLMWYFVVIEWLPDSGAAWQLADGLWLSKGGLAFPWPTAWTAETDRLGAGLWQWPEQGTFNVMGGAAVTPEYLAVAWSLTLYTAAFLAEVIRGGLEAVPASLAEAASTLGATRLQALWRVVLPQAWRTIVPAATNQYVNLIKNSSLAVAVGYPDLVSVGNTALNQSGRTLECLLVMALCYLALSGLASGLMNAFNRRHAGGTA</sequence>
<keyword evidence="12" id="KW-1185">Reference proteome</keyword>
<evidence type="ECO:0000256" key="7">
    <source>
        <dbReference type="ARBA" id="ARBA00022989"/>
    </source>
</evidence>
<evidence type="ECO:0000256" key="5">
    <source>
        <dbReference type="ARBA" id="ARBA00022692"/>
    </source>
</evidence>
<dbReference type="Pfam" id="PF00528">
    <property type="entry name" value="BPD_transp_1"/>
    <property type="match status" value="1"/>
</dbReference>
<keyword evidence="8 9" id="KW-0472">Membrane</keyword>
<keyword evidence="6" id="KW-0029">Amino-acid transport</keyword>
<evidence type="ECO:0000313" key="12">
    <source>
        <dbReference type="Proteomes" id="UP000244892"/>
    </source>
</evidence>
<protein>
    <submittedName>
        <fullName evidence="11">Amino acid ABC transporter permease</fullName>
    </submittedName>
</protein>
<keyword evidence="4" id="KW-1003">Cell membrane</keyword>
<dbReference type="SUPFAM" id="SSF161098">
    <property type="entry name" value="MetI-like"/>
    <property type="match status" value="1"/>
</dbReference>
<proteinExistence type="inferred from homology"/>
<evidence type="ECO:0000256" key="8">
    <source>
        <dbReference type="ARBA" id="ARBA00023136"/>
    </source>
</evidence>
<organism evidence="11 12">
    <name type="scientific">Aquabacterium olei</name>
    <dbReference type="NCBI Taxonomy" id="1296669"/>
    <lineage>
        <taxon>Bacteria</taxon>
        <taxon>Pseudomonadati</taxon>
        <taxon>Pseudomonadota</taxon>
        <taxon>Betaproteobacteria</taxon>
        <taxon>Burkholderiales</taxon>
        <taxon>Aquabacterium</taxon>
    </lineage>
</organism>
<dbReference type="NCBIfam" id="TIGR01726">
    <property type="entry name" value="HEQRo_perm_3TM"/>
    <property type="match status" value="1"/>
</dbReference>
<comment type="similarity">
    <text evidence="2">Belongs to the binding-protein-dependent transport system permease family. HisMQ subfamily.</text>
</comment>
<accession>A0A2U8FT60</accession>
<dbReference type="CDD" id="cd06261">
    <property type="entry name" value="TM_PBP2"/>
    <property type="match status" value="1"/>
</dbReference>
<evidence type="ECO:0000256" key="6">
    <source>
        <dbReference type="ARBA" id="ARBA00022970"/>
    </source>
</evidence>
<dbReference type="Proteomes" id="UP000244892">
    <property type="component" value="Chromosome"/>
</dbReference>
<dbReference type="Gene3D" id="1.10.3720.10">
    <property type="entry name" value="MetI-like"/>
    <property type="match status" value="1"/>
</dbReference>
<evidence type="ECO:0000256" key="2">
    <source>
        <dbReference type="ARBA" id="ARBA00010072"/>
    </source>
</evidence>
<dbReference type="PANTHER" id="PTHR30614:SF37">
    <property type="entry name" value="AMINO-ACID ABC TRANSPORTER PERMEASE PROTEIN YHDX-RELATED"/>
    <property type="match status" value="1"/>
</dbReference>
<gene>
    <name evidence="11" type="ORF">DEH84_09235</name>
</gene>
<feature type="transmembrane region" description="Helical" evidence="9">
    <location>
        <begin position="259"/>
        <end position="280"/>
    </location>
</feature>
<dbReference type="InterPro" id="IPR010065">
    <property type="entry name" value="AA_ABC_transptr_permease_3TM"/>
</dbReference>
<evidence type="ECO:0000256" key="4">
    <source>
        <dbReference type="ARBA" id="ARBA00022475"/>
    </source>
</evidence>
<dbReference type="GO" id="GO:0022857">
    <property type="term" value="F:transmembrane transporter activity"/>
    <property type="evidence" value="ECO:0007669"/>
    <property type="project" value="InterPro"/>
</dbReference>
<evidence type="ECO:0000313" key="11">
    <source>
        <dbReference type="EMBL" id="AWI53594.1"/>
    </source>
</evidence>
<name>A0A2U8FT60_9BURK</name>
<dbReference type="GO" id="GO:0006865">
    <property type="term" value="P:amino acid transport"/>
    <property type="evidence" value="ECO:0007669"/>
    <property type="project" value="UniProtKB-KW"/>
</dbReference>
<dbReference type="InterPro" id="IPR000515">
    <property type="entry name" value="MetI-like"/>
</dbReference>
<dbReference type="EMBL" id="CP029210">
    <property type="protein sequence ID" value="AWI53594.1"/>
    <property type="molecule type" value="Genomic_DNA"/>
</dbReference>
<keyword evidence="7 9" id="KW-1133">Transmembrane helix</keyword>
<dbReference type="InterPro" id="IPR043429">
    <property type="entry name" value="ArtM/GltK/GlnP/TcyL/YhdX-like"/>
</dbReference>
<feature type="transmembrane region" description="Helical" evidence="9">
    <location>
        <begin position="41"/>
        <end position="58"/>
    </location>
</feature>
<dbReference type="InterPro" id="IPR035906">
    <property type="entry name" value="MetI-like_sf"/>
</dbReference>